<evidence type="ECO:0000259" key="7">
    <source>
        <dbReference type="Pfam" id="PF00326"/>
    </source>
</evidence>
<evidence type="ECO:0000256" key="2">
    <source>
        <dbReference type="ARBA" id="ARBA00022670"/>
    </source>
</evidence>
<dbReference type="SUPFAM" id="SSF53474">
    <property type="entry name" value="alpha/beta-Hydrolases"/>
    <property type="match status" value="1"/>
</dbReference>
<dbReference type="Pfam" id="PF00326">
    <property type="entry name" value="Peptidase_S9"/>
    <property type="match status" value="1"/>
</dbReference>
<dbReference type="SUPFAM" id="SSF50993">
    <property type="entry name" value="Peptidase/esterase 'gauge' domain"/>
    <property type="match status" value="1"/>
</dbReference>
<keyword evidence="3 6" id="KW-0378">Hydrolase</keyword>
<dbReference type="InterPro" id="IPR002470">
    <property type="entry name" value="Peptidase_S9A"/>
</dbReference>
<keyword evidence="4 6" id="KW-0720">Serine protease</keyword>
<dbReference type="Gene3D" id="2.130.10.120">
    <property type="entry name" value="Prolyl oligopeptidase, N-terminal domain"/>
    <property type="match status" value="1"/>
</dbReference>
<feature type="domain" description="Peptidase S9 prolyl oligopeptidase catalytic" evidence="7">
    <location>
        <begin position="533"/>
        <end position="667"/>
    </location>
</feature>
<proteinExistence type="inferred from homology"/>
<evidence type="ECO:0000256" key="4">
    <source>
        <dbReference type="ARBA" id="ARBA00022825"/>
    </source>
</evidence>
<evidence type="ECO:0000313" key="10">
    <source>
        <dbReference type="Proteomes" id="UP000036987"/>
    </source>
</evidence>
<dbReference type="InterPro" id="IPR051543">
    <property type="entry name" value="Serine_Peptidase_S9A"/>
</dbReference>
<dbReference type="Pfam" id="PF02897">
    <property type="entry name" value="Peptidase_S9_N"/>
    <property type="match status" value="1"/>
</dbReference>
<dbReference type="GO" id="GO:0006508">
    <property type="term" value="P:proteolysis"/>
    <property type="evidence" value="ECO:0007669"/>
    <property type="project" value="UniProtKB-KW"/>
</dbReference>
<dbReference type="STRING" id="29655.A0A0K9P7M4"/>
<name>A0A0K9P7M4_ZOSMR</name>
<dbReference type="PANTHER" id="PTHR11757">
    <property type="entry name" value="PROTEASE FAMILY S9A OLIGOPEPTIDASE"/>
    <property type="match status" value="1"/>
</dbReference>
<organism evidence="9 10">
    <name type="scientific">Zostera marina</name>
    <name type="common">Eelgrass</name>
    <dbReference type="NCBI Taxonomy" id="29655"/>
    <lineage>
        <taxon>Eukaryota</taxon>
        <taxon>Viridiplantae</taxon>
        <taxon>Streptophyta</taxon>
        <taxon>Embryophyta</taxon>
        <taxon>Tracheophyta</taxon>
        <taxon>Spermatophyta</taxon>
        <taxon>Magnoliopsida</taxon>
        <taxon>Liliopsida</taxon>
        <taxon>Zosteraceae</taxon>
        <taxon>Zostera</taxon>
    </lineage>
</organism>
<evidence type="ECO:0000256" key="3">
    <source>
        <dbReference type="ARBA" id="ARBA00022801"/>
    </source>
</evidence>
<comment type="caution">
    <text evidence="9">The sequence shown here is derived from an EMBL/GenBank/DDBJ whole genome shotgun (WGS) entry which is preliminary data.</text>
</comment>
<evidence type="ECO:0000256" key="6">
    <source>
        <dbReference type="RuleBase" id="RU368024"/>
    </source>
</evidence>
<dbReference type="InterPro" id="IPR001375">
    <property type="entry name" value="Peptidase_S9_cat"/>
</dbReference>
<keyword evidence="10" id="KW-1185">Reference proteome</keyword>
<gene>
    <name evidence="9" type="ORF">ZOSMA_37G01210</name>
</gene>
<dbReference type="EMBL" id="LFYR01001173">
    <property type="protein sequence ID" value="KMZ64237.1"/>
    <property type="molecule type" value="Genomic_DNA"/>
</dbReference>
<protein>
    <recommendedName>
        <fullName evidence="6">Prolyl endopeptidase</fullName>
        <ecNumber evidence="6">3.4.21.-</ecNumber>
    </recommendedName>
</protein>
<dbReference type="Gene3D" id="3.40.50.1820">
    <property type="entry name" value="alpha/beta hydrolase"/>
    <property type="match status" value="1"/>
</dbReference>
<feature type="domain" description="Peptidase S9A N-terminal" evidence="8">
    <location>
        <begin position="47"/>
        <end position="467"/>
    </location>
</feature>
<reference evidence="10" key="1">
    <citation type="journal article" date="2016" name="Nature">
        <title>The genome of the seagrass Zostera marina reveals angiosperm adaptation to the sea.</title>
        <authorList>
            <person name="Olsen J.L."/>
            <person name="Rouze P."/>
            <person name="Verhelst B."/>
            <person name="Lin Y.-C."/>
            <person name="Bayer T."/>
            <person name="Collen J."/>
            <person name="Dattolo E."/>
            <person name="De Paoli E."/>
            <person name="Dittami S."/>
            <person name="Maumus F."/>
            <person name="Michel G."/>
            <person name="Kersting A."/>
            <person name="Lauritano C."/>
            <person name="Lohaus R."/>
            <person name="Toepel M."/>
            <person name="Tonon T."/>
            <person name="Vanneste K."/>
            <person name="Amirebrahimi M."/>
            <person name="Brakel J."/>
            <person name="Bostroem C."/>
            <person name="Chovatia M."/>
            <person name="Grimwood J."/>
            <person name="Jenkins J.W."/>
            <person name="Jueterbock A."/>
            <person name="Mraz A."/>
            <person name="Stam W.T."/>
            <person name="Tice H."/>
            <person name="Bornberg-Bauer E."/>
            <person name="Green P.J."/>
            <person name="Pearson G.A."/>
            <person name="Procaccini G."/>
            <person name="Duarte C.M."/>
            <person name="Schmutz J."/>
            <person name="Reusch T.B.H."/>
            <person name="Van de Peer Y."/>
        </authorList>
    </citation>
    <scope>NUCLEOTIDE SEQUENCE [LARGE SCALE GENOMIC DNA]</scope>
    <source>
        <strain evidence="10">cv. Finnish</strain>
    </source>
</reference>
<dbReference type="Proteomes" id="UP000036987">
    <property type="component" value="Unassembled WGS sequence"/>
</dbReference>
<evidence type="ECO:0000313" key="9">
    <source>
        <dbReference type="EMBL" id="KMZ64237.1"/>
    </source>
</evidence>
<comment type="similarity">
    <text evidence="1 6">Belongs to the peptidase S9A family.</text>
</comment>
<dbReference type="EC" id="3.4.21.-" evidence="6"/>
<accession>A0A0K9P7M4</accession>
<keyword evidence="2 6" id="KW-0645">Protease</keyword>
<feature type="non-terminal residue" evidence="9">
    <location>
        <position position="667"/>
    </location>
</feature>
<dbReference type="InterPro" id="IPR029058">
    <property type="entry name" value="AB_hydrolase_fold"/>
</dbReference>
<sequence>MSSQRFSSLFRLINCHQIPHYHPSLLTTTGRSNLCALMTRAEAKRNPPVAKKVRREMKMFGDVRVDDYYWLRDDSRTNPDVISYLKEENDYAKHIMSDVNGFEGQLFAEIKGRILEDDISAPVRKGSYYYYSKNMKGKEYVQYCRRHIINNELPASVNDVMPTGSDAPPEHVILDENVKAQDKSYYEIGAFNVSPDNKLVAYAEDIKGDEIYSVYVIDVETGSPVGNPLHGLTSNIGWVGNDTLAYVTMDEILRPDKVWLHKLGCDQSNDQCLYHEKDDMFSLNLFVSESKEYIFVDSESKTTQFSLYLDTSKPEKGLKILTPRLSGVDTSVSHHGDHFFIKRRSDEMYNSELLVCNKNDINSTTVLLSHRESVKINDIKLFKDHLVVHEREDGLPKITVYKLPPIGGAIERLQGGRVIDFIDPVYSAEIEASEYSSDILRFSYSSLRTPSSIYDYDMKTGASVLKKIETVLGDFDLSNYTTERKWAVSSDGTKVPISLLYRNSLVKLDSSDPLLLYGYGSYEICIDPIFKASRLSLVDRGFIFAIAHIRGGGEMGRKWYENGKYLKKSNTFTDFIACAEYLIENKYCTKEKLCIHGRSAGGLLIGAVLNMRPDLFKVAISNVPFVDALTTMLDPTIPLTTSEWEEWGDPRTEQYYFYMKSYSPVDN</sequence>
<dbReference type="PANTHER" id="PTHR11757:SF19">
    <property type="entry name" value="PROLYL ENDOPEPTIDASE-LIKE"/>
    <property type="match status" value="1"/>
</dbReference>
<dbReference type="OrthoDB" id="248387at2759"/>
<dbReference type="GO" id="GO:0004252">
    <property type="term" value="F:serine-type endopeptidase activity"/>
    <property type="evidence" value="ECO:0007669"/>
    <property type="project" value="UniProtKB-UniRule"/>
</dbReference>
<comment type="function">
    <text evidence="5">Serine peptidase whose precise substrate specificity remains unclear. Does not cleave peptides after a arginine or lysine residue. Regulates trans-Golgi network morphology and sorting by regulating the membrane binding of the AP-1 complex. May play a role in the regulation of synaptic vesicle exocytosis.</text>
</comment>
<evidence type="ECO:0000256" key="5">
    <source>
        <dbReference type="ARBA" id="ARBA00045448"/>
    </source>
</evidence>
<dbReference type="AlphaFoldDB" id="A0A0K9P7M4"/>
<evidence type="ECO:0000259" key="8">
    <source>
        <dbReference type="Pfam" id="PF02897"/>
    </source>
</evidence>
<evidence type="ECO:0000256" key="1">
    <source>
        <dbReference type="ARBA" id="ARBA00005228"/>
    </source>
</evidence>
<dbReference type="PRINTS" id="PR00862">
    <property type="entry name" value="PROLIGOPTASE"/>
</dbReference>
<dbReference type="InterPro" id="IPR023302">
    <property type="entry name" value="Pept_S9A_N"/>
</dbReference>